<gene>
    <name evidence="1" type="ORF">REIFOR_02198</name>
</gene>
<dbReference type="AlphaFoldDB" id="A0A2K8KTZ5"/>
<proteinExistence type="predicted"/>
<evidence type="ECO:0000313" key="1">
    <source>
        <dbReference type="EMBL" id="ATX77331.1"/>
    </source>
</evidence>
<sequence length="54" mass="6109">MLLGKGQAIGKSRPIARFIATLTGRYPVKFRPFEKLFALIPIAGHFYFLLTVSR</sequence>
<reference evidence="1 2" key="1">
    <citation type="journal article" date="2017" name="Environ. Microbiol.">
        <title>Genomic and physiological analyses of 'Reinekea forsetii' reveal a versatile opportunistic lifestyle during spring algae blooms.</title>
        <authorList>
            <person name="Avci B."/>
            <person name="Hahnke R.L."/>
            <person name="Chafee M."/>
            <person name="Fischer T."/>
            <person name="Gruber-Vodicka H."/>
            <person name="Tegetmeyer H.E."/>
            <person name="Harder J."/>
            <person name="Fuchs B.M."/>
            <person name="Amann R.I."/>
            <person name="Teeling H."/>
        </authorList>
    </citation>
    <scope>NUCLEOTIDE SEQUENCE [LARGE SCALE GENOMIC DNA]</scope>
    <source>
        <strain evidence="1 2">Hel1_31_D35</strain>
    </source>
</reference>
<evidence type="ECO:0000313" key="2">
    <source>
        <dbReference type="Proteomes" id="UP000229757"/>
    </source>
</evidence>
<keyword evidence="2" id="KW-1185">Reference proteome</keyword>
<protein>
    <submittedName>
        <fullName evidence="1">Uncharacterized protein</fullName>
    </submittedName>
</protein>
<dbReference type="EMBL" id="CP011797">
    <property type="protein sequence ID" value="ATX77331.1"/>
    <property type="molecule type" value="Genomic_DNA"/>
</dbReference>
<organism evidence="1 2">
    <name type="scientific">Reinekea forsetii</name>
    <dbReference type="NCBI Taxonomy" id="1336806"/>
    <lineage>
        <taxon>Bacteria</taxon>
        <taxon>Pseudomonadati</taxon>
        <taxon>Pseudomonadota</taxon>
        <taxon>Gammaproteobacteria</taxon>
        <taxon>Oceanospirillales</taxon>
        <taxon>Saccharospirillaceae</taxon>
        <taxon>Reinekea</taxon>
    </lineage>
</organism>
<name>A0A2K8KTZ5_9GAMM</name>
<dbReference type="KEGG" id="rfo:REIFOR_02198"/>
<accession>A0A2K8KTZ5</accession>
<dbReference type="Proteomes" id="UP000229757">
    <property type="component" value="Chromosome"/>
</dbReference>